<accession>E2AW02</accession>
<reference evidence="2 3" key="1">
    <citation type="journal article" date="2010" name="Science">
        <title>Genomic comparison of the ants Camponotus floridanus and Harpegnathos saltator.</title>
        <authorList>
            <person name="Bonasio R."/>
            <person name="Zhang G."/>
            <person name="Ye C."/>
            <person name="Mutti N.S."/>
            <person name="Fang X."/>
            <person name="Qin N."/>
            <person name="Donahue G."/>
            <person name="Yang P."/>
            <person name="Li Q."/>
            <person name="Li C."/>
            <person name="Zhang P."/>
            <person name="Huang Z."/>
            <person name="Berger S.L."/>
            <person name="Reinberg D."/>
            <person name="Wang J."/>
            <person name="Liebig J."/>
        </authorList>
    </citation>
    <scope>NUCLEOTIDE SEQUENCE [LARGE SCALE GENOMIC DNA]</scope>
    <source>
        <strain evidence="3">C129</strain>
    </source>
</reference>
<evidence type="ECO:0000256" key="1">
    <source>
        <dbReference type="SAM" id="MobiDB-lite"/>
    </source>
</evidence>
<feature type="region of interest" description="Disordered" evidence="1">
    <location>
        <begin position="168"/>
        <end position="208"/>
    </location>
</feature>
<gene>
    <name evidence="2" type="ORF">EAG_01614</name>
</gene>
<feature type="compositionally biased region" description="Basic residues" evidence="1">
    <location>
        <begin position="172"/>
        <end position="191"/>
    </location>
</feature>
<name>E2AW02_CAMFO</name>
<evidence type="ECO:0000313" key="2">
    <source>
        <dbReference type="EMBL" id="EFN62424.1"/>
    </source>
</evidence>
<organism evidence="3">
    <name type="scientific">Camponotus floridanus</name>
    <name type="common">Florida carpenter ant</name>
    <dbReference type="NCBI Taxonomy" id="104421"/>
    <lineage>
        <taxon>Eukaryota</taxon>
        <taxon>Metazoa</taxon>
        <taxon>Ecdysozoa</taxon>
        <taxon>Arthropoda</taxon>
        <taxon>Hexapoda</taxon>
        <taxon>Insecta</taxon>
        <taxon>Pterygota</taxon>
        <taxon>Neoptera</taxon>
        <taxon>Endopterygota</taxon>
        <taxon>Hymenoptera</taxon>
        <taxon>Apocrita</taxon>
        <taxon>Aculeata</taxon>
        <taxon>Formicoidea</taxon>
        <taxon>Formicidae</taxon>
        <taxon>Formicinae</taxon>
        <taxon>Camponotus</taxon>
    </lineage>
</organism>
<feature type="region of interest" description="Disordered" evidence="1">
    <location>
        <begin position="41"/>
        <end position="101"/>
    </location>
</feature>
<feature type="compositionally biased region" description="Basic residues" evidence="1">
    <location>
        <begin position="89"/>
        <end position="98"/>
    </location>
</feature>
<proteinExistence type="predicted"/>
<sequence length="208" mass="22766">MSTVLTCSLTPRLRPSVIQNSGAGYHGYAILIFSATSKGINAKREEERRDSRNLNPTIGKIDETRVSRGETFGEKKRLISSDRQETGRKEKRKTRRLRAGQSYCTMFTSSAAPNDHDRGAHARARDPHLPLSAFPSRPAAVSAGPAPPPALRNVGGDLQFGAAECRSTARGGCRRGRRSLARACNSRRRRDARGGGGDGRRSRERARP</sequence>
<dbReference type="Proteomes" id="UP000000311">
    <property type="component" value="Unassembled WGS sequence"/>
</dbReference>
<feature type="compositionally biased region" description="Basic and acidic residues" evidence="1">
    <location>
        <begin position="60"/>
        <end position="88"/>
    </location>
</feature>
<feature type="compositionally biased region" description="Basic and acidic residues" evidence="1">
    <location>
        <begin position="42"/>
        <end position="52"/>
    </location>
</feature>
<keyword evidence="3" id="KW-1185">Reference proteome</keyword>
<dbReference type="InParanoid" id="E2AW02"/>
<evidence type="ECO:0000313" key="3">
    <source>
        <dbReference type="Proteomes" id="UP000000311"/>
    </source>
</evidence>
<protein>
    <submittedName>
        <fullName evidence="2">Uncharacterized protein</fullName>
    </submittedName>
</protein>
<dbReference type="EMBL" id="GL443213">
    <property type="protein sequence ID" value="EFN62424.1"/>
    <property type="molecule type" value="Genomic_DNA"/>
</dbReference>
<feature type="region of interest" description="Disordered" evidence="1">
    <location>
        <begin position="128"/>
        <end position="150"/>
    </location>
</feature>
<dbReference type="AlphaFoldDB" id="E2AW02"/>
<feature type="compositionally biased region" description="Basic and acidic residues" evidence="1">
    <location>
        <begin position="198"/>
        <end position="208"/>
    </location>
</feature>